<dbReference type="Proteomes" id="UP000217211">
    <property type="component" value="Chromosome"/>
</dbReference>
<evidence type="ECO:0000259" key="2">
    <source>
        <dbReference type="Pfam" id="PF10099"/>
    </source>
</evidence>
<gene>
    <name evidence="3" type="ORF">SJ05684_c00720</name>
</gene>
<dbReference type="GO" id="GO:0016989">
    <property type="term" value="F:sigma factor antagonist activity"/>
    <property type="evidence" value="ECO:0007669"/>
    <property type="project" value="TreeGrafter"/>
</dbReference>
<dbReference type="Pfam" id="PF10099">
    <property type="entry name" value="RskA_C"/>
    <property type="match status" value="1"/>
</dbReference>
<dbReference type="STRING" id="716928.GCA_000261485_01795"/>
<feature type="domain" description="Anti-sigma K factor RskA C-terminal" evidence="2">
    <location>
        <begin position="124"/>
        <end position="248"/>
    </location>
</feature>
<dbReference type="InterPro" id="IPR051474">
    <property type="entry name" value="Anti-sigma-K/W_factor"/>
</dbReference>
<dbReference type="KEGG" id="esj:SJ05684_c00720"/>
<feature type="region of interest" description="Disordered" evidence="1">
    <location>
        <begin position="1"/>
        <end position="36"/>
    </location>
</feature>
<dbReference type="eggNOG" id="COG5343">
    <property type="taxonomic scope" value="Bacteria"/>
</dbReference>
<dbReference type="PANTHER" id="PTHR37461:SF1">
    <property type="entry name" value="ANTI-SIGMA-K FACTOR RSKA"/>
    <property type="match status" value="1"/>
</dbReference>
<organism evidence="3 4">
    <name type="scientific">Sinorhizobium sojae CCBAU 05684</name>
    <dbReference type="NCBI Taxonomy" id="716928"/>
    <lineage>
        <taxon>Bacteria</taxon>
        <taxon>Pseudomonadati</taxon>
        <taxon>Pseudomonadota</taxon>
        <taxon>Alphaproteobacteria</taxon>
        <taxon>Hyphomicrobiales</taxon>
        <taxon>Rhizobiaceae</taxon>
        <taxon>Sinorhizobium/Ensifer group</taxon>
        <taxon>Sinorhizobium</taxon>
    </lineage>
</organism>
<accession>A0A249P6W5</accession>
<name>A0A249P6W5_9HYPH</name>
<dbReference type="GO" id="GO:0006417">
    <property type="term" value="P:regulation of translation"/>
    <property type="evidence" value="ECO:0007669"/>
    <property type="project" value="TreeGrafter"/>
</dbReference>
<dbReference type="EMBL" id="CP023067">
    <property type="protein sequence ID" value="ASY61545.1"/>
    <property type="molecule type" value="Genomic_DNA"/>
</dbReference>
<dbReference type="AlphaFoldDB" id="A0A249P6W5"/>
<keyword evidence="4" id="KW-1185">Reference proteome</keyword>
<dbReference type="PANTHER" id="PTHR37461">
    <property type="entry name" value="ANTI-SIGMA-K FACTOR RSKA"/>
    <property type="match status" value="1"/>
</dbReference>
<evidence type="ECO:0000256" key="1">
    <source>
        <dbReference type="SAM" id="MobiDB-lite"/>
    </source>
</evidence>
<dbReference type="InterPro" id="IPR018764">
    <property type="entry name" value="RskA_C"/>
</dbReference>
<proteinExistence type="predicted"/>
<reference evidence="3 4" key="1">
    <citation type="submission" date="2017-08" db="EMBL/GenBank/DDBJ databases">
        <title>Multipartite genome sequences of Sinorhizobium species nodulating soybeans.</title>
        <authorList>
            <person name="Tian C.F."/>
        </authorList>
    </citation>
    <scope>NUCLEOTIDE SEQUENCE [LARGE SCALE GENOMIC DNA]</scope>
    <source>
        <strain evidence="3 4">CCBAU 05684</strain>
    </source>
</reference>
<dbReference type="GO" id="GO:0005886">
    <property type="term" value="C:plasma membrane"/>
    <property type="evidence" value="ECO:0007669"/>
    <property type="project" value="InterPro"/>
</dbReference>
<evidence type="ECO:0000313" key="3">
    <source>
        <dbReference type="EMBL" id="ASY61545.1"/>
    </source>
</evidence>
<sequence length="257" mass="26712">MADPALHAEDRAQTPDVERVHGAMTTQKPESGDSRRDEVIAGEYVLGVLSDEDRRKVEARMASDSDFAAMVVRWQNNLASFDEAYEQVAQSVRGSVPGEARFDAPQRPSGLWHSLPFWRSLALASLAAVTVLAASSAGLLGGGTGGASLVADLSGEGNAINLVARFDPASGRLMLAPVAASQAKEKALELWLIRGTQAAVSLGVLPQSGEGEISLPSSIRGKVISGATLAVSVEPLGGSPTGSPSGPVIARGTVRYR</sequence>
<feature type="compositionally biased region" description="Basic and acidic residues" evidence="1">
    <location>
        <begin position="1"/>
        <end position="21"/>
    </location>
</feature>
<evidence type="ECO:0000313" key="4">
    <source>
        <dbReference type="Proteomes" id="UP000217211"/>
    </source>
</evidence>
<protein>
    <recommendedName>
        <fullName evidence="2">Anti-sigma K factor RskA C-terminal domain-containing protein</fullName>
    </recommendedName>
</protein>